<sequence length="68" mass="7453">MPVIPRAKIKTLLSSNSDLSKASLATRIMLTRMRLEVSNSPICIDQKVSELESVLNSKPQIAEDLASI</sequence>
<comment type="caution">
    <text evidence="1">The sequence shown here is derived from an EMBL/GenBank/DDBJ whole genome shotgun (WGS) entry which is preliminary data.</text>
</comment>
<reference evidence="1 2" key="1">
    <citation type="submission" date="2016-12" db="EMBL/GenBank/DDBJ databases">
        <title>The draft genome sequence of HSLHS2.</title>
        <authorList>
            <person name="Hu D."/>
            <person name="Wang L."/>
            <person name="Shao Z."/>
        </authorList>
    </citation>
    <scope>NUCLEOTIDE SEQUENCE [LARGE SCALE GENOMIC DNA]</scope>
    <source>
        <strain evidence="1">MCCC 1A06712</strain>
    </source>
</reference>
<name>A0A251WZ86_9RHOB</name>
<dbReference type="Proteomes" id="UP000194664">
    <property type="component" value="Unassembled WGS sequence"/>
</dbReference>
<proteinExistence type="predicted"/>
<evidence type="ECO:0000313" key="2">
    <source>
        <dbReference type="Proteomes" id="UP000194664"/>
    </source>
</evidence>
<gene>
    <name evidence="1" type="ORF">BVC71_07210</name>
</gene>
<protein>
    <submittedName>
        <fullName evidence="1">Uncharacterized protein</fullName>
    </submittedName>
</protein>
<dbReference type="OrthoDB" id="7875233at2"/>
<dbReference type="AlphaFoldDB" id="A0A251WZ86"/>
<keyword evidence="2" id="KW-1185">Reference proteome</keyword>
<accession>A0A251WZ86</accession>
<dbReference type="RefSeq" id="WP_086450958.1">
    <property type="nucleotide sequence ID" value="NZ_MSPP01000002.1"/>
</dbReference>
<evidence type="ECO:0000313" key="1">
    <source>
        <dbReference type="EMBL" id="OUD09621.1"/>
    </source>
</evidence>
<organism evidence="1 2">
    <name type="scientific">Marivivens niveibacter</name>
    <dbReference type="NCBI Taxonomy" id="1930667"/>
    <lineage>
        <taxon>Bacteria</taxon>
        <taxon>Pseudomonadati</taxon>
        <taxon>Pseudomonadota</taxon>
        <taxon>Alphaproteobacteria</taxon>
        <taxon>Rhodobacterales</taxon>
        <taxon>Paracoccaceae</taxon>
        <taxon>Marivivens group</taxon>
        <taxon>Marivivens</taxon>
    </lineage>
</organism>
<dbReference type="EMBL" id="MSPP01000002">
    <property type="protein sequence ID" value="OUD09621.1"/>
    <property type="molecule type" value="Genomic_DNA"/>
</dbReference>